<dbReference type="Gene3D" id="3.30.70.1440">
    <property type="entry name" value="Multidrug efflux transporter AcrB pore domain"/>
    <property type="match status" value="1"/>
</dbReference>
<dbReference type="EMBL" id="SORZ01000001">
    <property type="protein sequence ID" value="TPW35960.1"/>
    <property type="molecule type" value="Genomic_DNA"/>
</dbReference>
<feature type="transmembrane region" description="Helical" evidence="2">
    <location>
        <begin position="921"/>
        <end position="944"/>
    </location>
</feature>
<sequence>MNAIVLTALRRPYTFVVLAIVIVIFGVRAILSTPTDVFPNIRIPVVAAVWTYTGLMPEEMSGRIVYYYERSLTATVSNIEHIESNSYYGRGIVKIYFQPGTDPAVAQTQITSVSQTVIKQLPTGATPPLILALDASSVPVLSLQVNNPNMSASEVYNMASNLIRPELVSVAGTAIPSPYGGLAADIMVDLDPVKLLAHRLSAEDVARALNQQNIVLPAGDQKVGKFDFMVRTNAAPREIEAFNNMPIKQVGNSVIYLRDVAWVHKGGPPQTNAVLVRGQQAVMIVILKSGNASTLEVVQGIKNLLPQVQATLPAGTTMRILTDASTFVKESVIDVVREMVMAALLTSLTVLLFLGSWRYTLIVATSIPLAILSALICLQLAGQSINVMTLGGLALAVGILVDDATVMIENIDHHLHLPSEESGSSEGKEGAEPAEAGSRKTKRKKGLEEAIIDAANQIVIPTFVSTTCICIVWLPLFELTGVSGWLFMPLAEAIIFAMIASFILSRTLVPTMAKWLLSAHVSQQRLKEALGEKGEQEAEKALGVLVRFQKGFDRKFEAFRKAYQGLLQKLVTIRGRFIAVFLGLAVASLGLLFFVGQNFFPEIRSDTLQMHIRTPIGMRIEQAGLISGLVEKQVRQMLPGKVATVVTNCGLPVSGINQAMVSSPSTGPQDCDVTIQLNDPESPTAQYRRLLRKGLTNAFPGTVFTFQPADLTAKILNFGLPSPIDVQIVGRDLQANYDFARHLASRLRQITGITDVSIQQPMTQPTMVVDARRSFALGTGLTEKDIAFNALVALSGSGQVGQTYYLNKMGTSQLIDVQVPANYLQTLNELEILPIDNGDGNPHNRILQLLGGVSDLRQTGTPAEVSHYNIMPVFDIYAAPERVDLGSVARAVNRVVAEERPHLPHGASMVVRGQAVTMMSAYLQLLGGLALSIVLVYLIIVVNFQSWLDPFVIIMALPGALAGIAWALFLTHTSLSVPALTGAIMCMGTATANSILVVAFARERMDLHGNALRAAVEAGYERMRPVLMTALAMMVGMIPMALSNSANAPLGKAVIGGLLLATIATLLFVPCVFALVQHRPGRAEAAASSSSAPEGNQT</sequence>
<dbReference type="PANTHER" id="PTHR32063">
    <property type="match status" value="1"/>
</dbReference>
<protein>
    <submittedName>
        <fullName evidence="3">Efflux RND transporter permease subunit</fullName>
    </submittedName>
</protein>
<dbReference type="SUPFAM" id="SSF82693">
    <property type="entry name" value="Multidrug efflux transporter AcrB pore domain, PN1, PN2, PC1 and PC2 subdomains"/>
    <property type="match status" value="2"/>
</dbReference>
<evidence type="ECO:0000313" key="4">
    <source>
        <dbReference type="Proteomes" id="UP000315037"/>
    </source>
</evidence>
<feature type="transmembrane region" description="Helical" evidence="2">
    <location>
        <begin position="482"/>
        <end position="504"/>
    </location>
</feature>
<comment type="caution">
    <text evidence="3">The sequence shown here is derived from an EMBL/GenBank/DDBJ whole genome shotgun (WGS) entry which is preliminary data.</text>
</comment>
<dbReference type="Gene3D" id="3.30.2090.10">
    <property type="entry name" value="Multidrug efflux transporter AcrB TolC docking domain, DN and DC subdomains"/>
    <property type="match status" value="2"/>
</dbReference>
<dbReference type="InterPro" id="IPR001036">
    <property type="entry name" value="Acrflvin-R"/>
</dbReference>
<feature type="transmembrane region" description="Helical" evidence="2">
    <location>
        <begin position="975"/>
        <end position="1001"/>
    </location>
</feature>
<keyword evidence="4" id="KW-1185">Reference proteome</keyword>
<dbReference type="GO" id="GO:0005886">
    <property type="term" value="C:plasma membrane"/>
    <property type="evidence" value="ECO:0007669"/>
    <property type="project" value="TreeGrafter"/>
</dbReference>
<feature type="transmembrane region" description="Helical" evidence="2">
    <location>
        <begin position="1054"/>
        <end position="1076"/>
    </location>
</feature>
<evidence type="ECO:0000256" key="2">
    <source>
        <dbReference type="SAM" id="Phobius"/>
    </source>
</evidence>
<dbReference type="Gene3D" id="1.20.1640.10">
    <property type="entry name" value="Multidrug efflux transporter AcrB transmembrane domain"/>
    <property type="match status" value="2"/>
</dbReference>
<feature type="region of interest" description="Disordered" evidence="1">
    <location>
        <begin position="417"/>
        <end position="442"/>
    </location>
</feature>
<accession>A0A506URI6</accession>
<feature type="transmembrane region" description="Helical" evidence="2">
    <location>
        <begin position="577"/>
        <end position="600"/>
    </location>
</feature>
<feature type="transmembrane region" description="Helical" evidence="2">
    <location>
        <begin position="361"/>
        <end position="381"/>
    </location>
</feature>
<evidence type="ECO:0000256" key="1">
    <source>
        <dbReference type="SAM" id="MobiDB-lite"/>
    </source>
</evidence>
<dbReference type="Pfam" id="PF00873">
    <property type="entry name" value="ACR_tran"/>
    <property type="match status" value="1"/>
</dbReference>
<keyword evidence="2" id="KW-0812">Transmembrane</keyword>
<organism evidence="3 4">
    <name type="scientific">Oecophyllibacter saccharovorans</name>
    <dbReference type="NCBI Taxonomy" id="2558360"/>
    <lineage>
        <taxon>Bacteria</taxon>
        <taxon>Pseudomonadati</taxon>
        <taxon>Pseudomonadota</taxon>
        <taxon>Alphaproteobacteria</taxon>
        <taxon>Acetobacterales</taxon>
        <taxon>Acetobacteraceae</taxon>
        <taxon>Oecophyllibacter</taxon>
    </lineage>
</organism>
<dbReference type="RefSeq" id="WP_165600331.1">
    <property type="nucleotide sequence ID" value="NZ_SORZ01000001.1"/>
</dbReference>
<proteinExistence type="predicted"/>
<gene>
    <name evidence="3" type="ORF">E3202_03315</name>
</gene>
<name>A0A506URI6_9PROT</name>
<feature type="transmembrane region" description="Helical" evidence="2">
    <location>
        <begin position="951"/>
        <end position="969"/>
    </location>
</feature>
<keyword evidence="2" id="KW-0472">Membrane</keyword>
<dbReference type="Proteomes" id="UP000315037">
    <property type="component" value="Unassembled WGS sequence"/>
</dbReference>
<keyword evidence="2" id="KW-1133">Transmembrane helix</keyword>
<feature type="transmembrane region" description="Helical" evidence="2">
    <location>
        <begin position="12"/>
        <end position="31"/>
    </location>
</feature>
<dbReference type="PANTHER" id="PTHR32063:SF8">
    <property type="entry name" value="CATION EFFLUX PROTEIN"/>
    <property type="match status" value="1"/>
</dbReference>
<dbReference type="AlphaFoldDB" id="A0A506URI6"/>
<dbReference type="GO" id="GO:0042910">
    <property type="term" value="F:xenobiotic transmembrane transporter activity"/>
    <property type="evidence" value="ECO:0007669"/>
    <property type="project" value="TreeGrafter"/>
</dbReference>
<dbReference type="Gene3D" id="3.30.70.1320">
    <property type="entry name" value="Multidrug efflux transporter AcrB pore domain like"/>
    <property type="match status" value="1"/>
</dbReference>
<reference evidence="3 4" key="1">
    <citation type="submission" date="2019-03" db="EMBL/GenBank/DDBJ databases">
        <title>The complete genome sequence of Neokomagataea sp. Jb2 NBRC113641.</title>
        <authorList>
            <person name="Chua K.-O."/>
            <person name="Chan K.-G."/>
            <person name="See-Too W.-S."/>
        </authorList>
    </citation>
    <scope>NUCLEOTIDE SEQUENCE [LARGE SCALE GENOMIC DNA]</scope>
    <source>
        <strain evidence="3 4">Jb2</strain>
    </source>
</reference>
<feature type="transmembrane region" description="Helical" evidence="2">
    <location>
        <begin position="1022"/>
        <end position="1042"/>
    </location>
</feature>
<evidence type="ECO:0000313" key="3">
    <source>
        <dbReference type="EMBL" id="TPW35960.1"/>
    </source>
</evidence>
<dbReference type="SUPFAM" id="SSF82866">
    <property type="entry name" value="Multidrug efflux transporter AcrB transmembrane domain"/>
    <property type="match status" value="2"/>
</dbReference>
<dbReference type="SUPFAM" id="SSF82714">
    <property type="entry name" value="Multidrug efflux transporter AcrB TolC docking domain, DN and DC subdomains"/>
    <property type="match status" value="1"/>
</dbReference>
<dbReference type="PRINTS" id="PR00702">
    <property type="entry name" value="ACRIFLAVINRP"/>
</dbReference>
<feature type="transmembrane region" description="Helical" evidence="2">
    <location>
        <begin position="450"/>
        <end position="476"/>
    </location>
</feature>
<dbReference type="InterPro" id="IPR027463">
    <property type="entry name" value="AcrB_DN_DC_subdom"/>
</dbReference>
<dbReference type="Gene3D" id="3.30.70.1430">
    <property type="entry name" value="Multidrug efflux transporter AcrB pore domain"/>
    <property type="match status" value="2"/>
</dbReference>